<accession>D3LBU6</accession>
<organism evidence="1 2">
    <name type="scientific">Oenococcus oeni AWRIB429</name>
    <dbReference type="NCBI Taxonomy" id="655225"/>
    <lineage>
        <taxon>Bacteria</taxon>
        <taxon>Bacillati</taxon>
        <taxon>Bacillota</taxon>
        <taxon>Bacilli</taxon>
        <taxon>Lactobacillales</taxon>
        <taxon>Lactobacillaceae</taxon>
        <taxon>Oenococcus</taxon>
    </lineage>
</organism>
<proteinExistence type="predicted"/>
<dbReference type="AlphaFoldDB" id="D3LBU6"/>
<dbReference type="EMBL" id="ACSE01000030">
    <property type="protein sequence ID" value="EFD87684.1"/>
    <property type="molecule type" value="Genomic_DNA"/>
</dbReference>
<evidence type="ECO:0000313" key="2">
    <source>
        <dbReference type="Proteomes" id="UP000003075"/>
    </source>
</evidence>
<sequence>MIHRFNWPIGPVELIIFKLKIDSGDNLIKCEKFLRRETFLFVRKFPY</sequence>
<evidence type="ECO:0000313" key="1">
    <source>
        <dbReference type="EMBL" id="EFD87684.1"/>
    </source>
</evidence>
<comment type="caution">
    <text evidence="1">The sequence shown here is derived from an EMBL/GenBank/DDBJ whole genome shotgun (WGS) entry which is preliminary data.</text>
</comment>
<reference evidence="1 2" key="1">
    <citation type="journal article" date="2010" name="Appl. Microbiol. Biotechnol.">
        <title>Genotypic diversity in Oenococcus oeni by high-density microarray comparative genome hybridization and whole genome sequencing.</title>
        <authorList>
            <person name="Borneman A.R."/>
            <person name="Bartowsky E.J."/>
            <person name="McCarthy J."/>
            <person name="Chambers P.J."/>
        </authorList>
    </citation>
    <scope>NUCLEOTIDE SEQUENCE [LARGE SCALE GENOMIC DNA]</scope>
    <source>
        <strain evidence="1 2">AWRIB429</strain>
    </source>
</reference>
<dbReference type="Proteomes" id="UP000003075">
    <property type="component" value="Unassembled WGS sequence"/>
</dbReference>
<protein>
    <submittedName>
        <fullName evidence="1">Uncharacterized protein</fullName>
    </submittedName>
</protein>
<gene>
    <name evidence="1" type="ORF">AWRIB429_1826</name>
</gene>
<name>D3LBU6_OENOE</name>